<keyword evidence="3" id="KW-1185">Reference proteome</keyword>
<evidence type="ECO:0000313" key="3">
    <source>
        <dbReference type="Proteomes" id="UP000535589"/>
    </source>
</evidence>
<sequence length="266" mass="30675">MTTIKVEELDQRIFLTHDGQYVGHYKNMVLKSVFQPIYHYDMSIIGLEALVRIHHQNGSMIRPDDFFHSDDTPHHDKINVERLSRLVHIRNFSLSHYRDKKLFLNVLPNAVERLALEVLSCRVLLKTLAQFGISPKQVVMELIEIDANCEAQLQQSTRVLGRNGFQWAIDDFGVNASTQERTERILPHIIKLDRSLLYQFEQGEPDKLLDAIQLARNIGSQIVVEGIETQNQLALMRQLKIDMYQGYHLAMPAPVYTQPIAKLSYG</sequence>
<dbReference type="GO" id="GO:0071111">
    <property type="term" value="F:cyclic-guanylate-specific phosphodiesterase activity"/>
    <property type="evidence" value="ECO:0007669"/>
    <property type="project" value="InterPro"/>
</dbReference>
<dbReference type="PANTHER" id="PTHR33121">
    <property type="entry name" value="CYCLIC DI-GMP PHOSPHODIESTERASE PDEF"/>
    <property type="match status" value="1"/>
</dbReference>
<comment type="caution">
    <text evidence="2">The sequence shown here is derived from an EMBL/GenBank/DDBJ whole genome shotgun (WGS) entry which is preliminary data.</text>
</comment>
<accession>A0A7X8TRD6</accession>
<gene>
    <name evidence="2" type="ORF">HGP28_11055</name>
</gene>
<reference evidence="2 3" key="1">
    <citation type="submission" date="2020-04" db="EMBL/GenBank/DDBJ databases">
        <title>Vibrio sp. SM6, a novel species isolated from seawater.</title>
        <authorList>
            <person name="Wang X."/>
        </authorList>
    </citation>
    <scope>NUCLEOTIDE SEQUENCE [LARGE SCALE GENOMIC DNA]</scope>
    <source>
        <strain evidence="2 3">SM6</strain>
    </source>
</reference>
<dbReference type="CDD" id="cd01948">
    <property type="entry name" value="EAL"/>
    <property type="match status" value="1"/>
</dbReference>
<dbReference type="Gene3D" id="3.20.20.450">
    <property type="entry name" value="EAL domain"/>
    <property type="match status" value="1"/>
</dbReference>
<name>A0A7X8TRD6_9VIBR</name>
<dbReference type="SMART" id="SM00052">
    <property type="entry name" value="EAL"/>
    <property type="match status" value="1"/>
</dbReference>
<dbReference type="SUPFAM" id="SSF141868">
    <property type="entry name" value="EAL domain-like"/>
    <property type="match status" value="1"/>
</dbReference>
<dbReference type="InterPro" id="IPR035919">
    <property type="entry name" value="EAL_sf"/>
</dbReference>
<dbReference type="Pfam" id="PF00563">
    <property type="entry name" value="EAL"/>
    <property type="match status" value="1"/>
</dbReference>
<dbReference type="InterPro" id="IPR050706">
    <property type="entry name" value="Cyclic-di-GMP_PDE-like"/>
</dbReference>
<dbReference type="InterPro" id="IPR001633">
    <property type="entry name" value="EAL_dom"/>
</dbReference>
<protein>
    <submittedName>
        <fullName evidence="2">EAL domain-containing protein</fullName>
    </submittedName>
</protein>
<feature type="domain" description="EAL" evidence="1">
    <location>
        <begin position="12"/>
        <end position="266"/>
    </location>
</feature>
<organism evidence="2 3">
    <name type="scientific">Vibrio agarilyticus</name>
    <dbReference type="NCBI Taxonomy" id="2726741"/>
    <lineage>
        <taxon>Bacteria</taxon>
        <taxon>Pseudomonadati</taxon>
        <taxon>Pseudomonadota</taxon>
        <taxon>Gammaproteobacteria</taxon>
        <taxon>Vibrionales</taxon>
        <taxon>Vibrionaceae</taxon>
        <taxon>Vibrio</taxon>
    </lineage>
</organism>
<evidence type="ECO:0000313" key="2">
    <source>
        <dbReference type="EMBL" id="NLS13431.1"/>
    </source>
</evidence>
<dbReference type="AlphaFoldDB" id="A0A7X8TRD6"/>
<dbReference type="EMBL" id="JABAIK010000009">
    <property type="protein sequence ID" value="NLS13431.1"/>
    <property type="molecule type" value="Genomic_DNA"/>
</dbReference>
<dbReference type="PROSITE" id="PS50883">
    <property type="entry name" value="EAL"/>
    <property type="match status" value="1"/>
</dbReference>
<evidence type="ECO:0000259" key="1">
    <source>
        <dbReference type="PROSITE" id="PS50883"/>
    </source>
</evidence>
<proteinExistence type="predicted"/>
<dbReference type="PANTHER" id="PTHR33121:SF76">
    <property type="entry name" value="SIGNALING PROTEIN"/>
    <property type="match status" value="1"/>
</dbReference>
<dbReference type="RefSeq" id="WP_168836515.1">
    <property type="nucleotide sequence ID" value="NZ_JABAIK010000009.1"/>
</dbReference>
<dbReference type="Proteomes" id="UP000535589">
    <property type="component" value="Unassembled WGS sequence"/>
</dbReference>